<organism evidence="1 2">
    <name type="scientific">Pochonia chlamydosporia 170</name>
    <dbReference type="NCBI Taxonomy" id="1380566"/>
    <lineage>
        <taxon>Eukaryota</taxon>
        <taxon>Fungi</taxon>
        <taxon>Dikarya</taxon>
        <taxon>Ascomycota</taxon>
        <taxon>Pezizomycotina</taxon>
        <taxon>Sordariomycetes</taxon>
        <taxon>Hypocreomycetidae</taxon>
        <taxon>Hypocreales</taxon>
        <taxon>Clavicipitaceae</taxon>
        <taxon>Pochonia</taxon>
    </lineage>
</organism>
<name>A0A219ASP9_METCM</name>
<gene>
    <name evidence="1" type="ORF">VFPPC_17503</name>
</gene>
<evidence type="ECO:0000313" key="2">
    <source>
        <dbReference type="Proteomes" id="UP000078397"/>
    </source>
</evidence>
<reference evidence="1 2" key="1">
    <citation type="journal article" date="2016" name="PLoS Pathog.">
        <title>Biosynthesis of antibiotic leucinostatins in bio-control fungus Purpureocillium lilacinum and their inhibition on phytophthora revealed by genome mining.</title>
        <authorList>
            <person name="Wang G."/>
            <person name="Liu Z."/>
            <person name="Lin R."/>
            <person name="Li E."/>
            <person name="Mao Z."/>
            <person name="Ling J."/>
            <person name="Yang Y."/>
            <person name="Yin W.B."/>
            <person name="Xie B."/>
        </authorList>
    </citation>
    <scope>NUCLEOTIDE SEQUENCE [LARGE SCALE GENOMIC DNA]</scope>
    <source>
        <strain evidence="1">170</strain>
    </source>
</reference>
<protein>
    <submittedName>
        <fullName evidence="1">Uncharacterized protein</fullName>
    </submittedName>
</protein>
<dbReference type="KEGG" id="pchm:VFPPC_17503"/>
<dbReference type="EMBL" id="LSBJ02000002">
    <property type="protein sequence ID" value="OWT43334.1"/>
    <property type="molecule type" value="Genomic_DNA"/>
</dbReference>
<evidence type="ECO:0000313" key="1">
    <source>
        <dbReference type="EMBL" id="OWT43334.1"/>
    </source>
</evidence>
<sequence>MWIEPWLSALVAATRLGNVESIAIDWSHLALCASDASDASAQSTQWRSIRFISGLVWSGQVEGAASPVVAAGQLVLDQLISVDRTLNGPDVLSGSMLPGSPVWFICADAKFPSSAFPILFSRCTGWVAPAQPWPAECQFGRQSPRCGH</sequence>
<dbReference type="GeneID" id="33936460"/>
<accession>A0A219ASP9</accession>
<dbReference type="RefSeq" id="XP_022285767.1">
    <property type="nucleotide sequence ID" value="XM_022429206.1"/>
</dbReference>
<keyword evidence="2" id="KW-1185">Reference proteome</keyword>
<dbReference type="Proteomes" id="UP000078397">
    <property type="component" value="Unassembled WGS sequence"/>
</dbReference>
<proteinExistence type="predicted"/>
<dbReference type="AlphaFoldDB" id="A0A219ASP9"/>
<comment type="caution">
    <text evidence="1">The sequence shown here is derived from an EMBL/GenBank/DDBJ whole genome shotgun (WGS) entry which is preliminary data.</text>
</comment>